<accession>A0AAW5VKT7</accession>
<proteinExistence type="predicted"/>
<evidence type="ECO:0000313" key="1">
    <source>
        <dbReference type="EMBL" id="MCW7525657.1"/>
    </source>
</evidence>
<protein>
    <submittedName>
        <fullName evidence="2">Uncharacterized protein</fullName>
    </submittedName>
</protein>
<evidence type="ECO:0000313" key="3">
    <source>
        <dbReference type="Proteomes" id="UP001208540"/>
    </source>
</evidence>
<organism evidence="2 3">
    <name type="scientific">Leptospira soteropolitanensis</name>
    <dbReference type="NCBI Taxonomy" id="2950025"/>
    <lineage>
        <taxon>Bacteria</taxon>
        <taxon>Pseudomonadati</taxon>
        <taxon>Spirochaetota</taxon>
        <taxon>Spirochaetia</taxon>
        <taxon>Leptospirales</taxon>
        <taxon>Leptospiraceae</taxon>
        <taxon>Leptospira</taxon>
    </lineage>
</organism>
<dbReference type="AlphaFoldDB" id="A0AAW5VKT7"/>
<dbReference type="EMBL" id="JAMQPL010000002">
    <property type="protein sequence ID" value="MCW7530228.1"/>
    <property type="molecule type" value="Genomic_DNA"/>
</dbReference>
<reference evidence="2 4" key="1">
    <citation type="submission" date="2022-06" db="EMBL/GenBank/DDBJ databases">
        <title>Leptospira isolates from biofilms formed at urban environments.</title>
        <authorList>
            <person name="Ribeiro P.S."/>
            <person name="Sousa T."/>
            <person name="Carvalho N."/>
            <person name="Aburjaile F."/>
            <person name="Neves F."/>
            <person name="Oliveira D."/>
            <person name="Blanco L."/>
            <person name="Lima J."/>
            <person name="Costa F."/>
            <person name="Brenig B."/>
            <person name="Soares S."/>
            <person name="Ramos R."/>
            <person name="Goes-Neto A."/>
            <person name="Matiuzzi M."/>
            <person name="Azevedo V."/>
            <person name="Ristow P."/>
        </authorList>
    </citation>
    <scope>NUCLEOTIDE SEQUENCE</scope>
    <source>
        <strain evidence="1 4">VSF19</strain>
        <strain evidence="2">VSF20</strain>
    </source>
</reference>
<dbReference type="RefSeq" id="WP_265350982.1">
    <property type="nucleotide sequence ID" value="NZ_JAMQPL010000002.1"/>
</dbReference>
<keyword evidence="4" id="KW-1185">Reference proteome</keyword>
<dbReference type="Proteomes" id="UP001208912">
    <property type="component" value="Unassembled WGS sequence"/>
</dbReference>
<name>A0AAW5VKT7_9LEPT</name>
<evidence type="ECO:0000313" key="2">
    <source>
        <dbReference type="EMBL" id="MCW7530228.1"/>
    </source>
</evidence>
<sequence length="624" mass="74635">MTKIEKLKQLKECEISKIHLNPELFNFLIECQSLIKHYNLYVDEFLSEYRDEATLFHFENKFKKHVNLLIDNERYNENFQLYIDESISITESLINRYDRKFTKYSLTPFRFIANLKLSLSDENIDSCHFEKWIKAYVVRTKRIGISKSIAENELIKIFGLHDYRGKVKETFEDLYSTLHDEKYASNIFSNLSILYENSFKINFEKLFPRAGATNRILYQTLIHMAESKGSRILTFESYKNIALKCRGNVTHKTVKENLNKQDKVGLIKIEIKNKVENEELKAKLDDLLKQNKITQDKYFLSLKRGIKREYLESIEILDNSSFVNLLKDIKTIFFKSELMNLKAIGKRGNEIFWIIYNSDKPKLSKKEIYQLFPNLKNKSDSVGRKLKQLVEYKFLRTLKEKSTTYFSANGNDFILNIERAKILENEMAENNSKPFYDHEFEFHKNEFKDLIKVDKSLEDIHLEENLLKLVIENKEALILLRKAKRPLDCLEWERLLMKKYPELKDKYNDFIDKADILTIAGIVYLSANNNLILNIKLYNHLTKRKKNRTTRIPHQFLFDHFLEKQVWEYESDRNRREEFLRKQEIRYKMQNENLIESINQEKLSEVNKALYTRELAPNEYERLL</sequence>
<comment type="caution">
    <text evidence="2">The sequence shown here is derived from an EMBL/GenBank/DDBJ whole genome shotgun (WGS) entry which is preliminary data.</text>
</comment>
<gene>
    <name evidence="1" type="ORF">ND861_04805</name>
    <name evidence="2" type="ORF">ND862_08415</name>
</gene>
<dbReference type="Proteomes" id="UP001208540">
    <property type="component" value="Unassembled WGS sequence"/>
</dbReference>
<evidence type="ECO:0000313" key="4">
    <source>
        <dbReference type="Proteomes" id="UP001208912"/>
    </source>
</evidence>
<dbReference type="EMBL" id="JAMQPM010000002">
    <property type="protein sequence ID" value="MCW7525657.1"/>
    <property type="molecule type" value="Genomic_DNA"/>
</dbReference>